<evidence type="ECO:0000256" key="15">
    <source>
        <dbReference type="ARBA" id="ARBA00022960"/>
    </source>
</evidence>
<name>A0AAW7ZAD2_9FIRM</name>
<evidence type="ECO:0000256" key="10">
    <source>
        <dbReference type="ARBA" id="ARBA00022670"/>
    </source>
</evidence>
<dbReference type="GO" id="GO:0008955">
    <property type="term" value="F:peptidoglycan glycosyltransferase activity"/>
    <property type="evidence" value="ECO:0007669"/>
    <property type="project" value="UniProtKB-EC"/>
</dbReference>
<dbReference type="GO" id="GO:0005886">
    <property type="term" value="C:plasma membrane"/>
    <property type="evidence" value="ECO:0007669"/>
    <property type="project" value="UniProtKB-SubCell"/>
</dbReference>
<proteinExistence type="inferred from homology"/>
<dbReference type="SUPFAM" id="SSF53955">
    <property type="entry name" value="Lysozyme-like"/>
    <property type="match status" value="1"/>
</dbReference>
<evidence type="ECO:0000256" key="1">
    <source>
        <dbReference type="ARBA" id="ARBA00002624"/>
    </source>
</evidence>
<keyword evidence="16" id="KW-0735">Signal-anchor</keyword>
<evidence type="ECO:0000256" key="23">
    <source>
        <dbReference type="ARBA" id="ARBA00034000"/>
    </source>
</evidence>
<dbReference type="GO" id="GO:0046677">
    <property type="term" value="P:response to antibiotic"/>
    <property type="evidence" value="ECO:0007669"/>
    <property type="project" value="UniProtKB-KW"/>
</dbReference>
<dbReference type="Gene3D" id="1.10.3810.10">
    <property type="entry name" value="Biosynthetic peptidoglycan transglycosylase-like"/>
    <property type="match status" value="1"/>
</dbReference>
<keyword evidence="14" id="KW-0378">Hydrolase</keyword>
<evidence type="ECO:0000256" key="4">
    <source>
        <dbReference type="ARBA" id="ARBA00007090"/>
    </source>
</evidence>
<evidence type="ECO:0000256" key="27">
    <source>
        <dbReference type="SAM" id="MobiDB-lite"/>
    </source>
</evidence>
<keyword evidence="15" id="KW-0133">Cell shape</keyword>
<dbReference type="InterPro" id="IPR001264">
    <property type="entry name" value="Glyco_trans_51"/>
</dbReference>
<evidence type="ECO:0000256" key="16">
    <source>
        <dbReference type="ARBA" id="ARBA00022968"/>
    </source>
</evidence>
<dbReference type="GO" id="GO:0071555">
    <property type="term" value="P:cell wall organization"/>
    <property type="evidence" value="ECO:0007669"/>
    <property type="project" value="UniProtKB-KW"/>
</dbReference>
<evidence type="ECO:0000256" key="20">
    <source>
        <dbReference type="ARBA" id="ARBA00023251"/>
    </source>
</evidence>
<dbReference type="Pfam" id="PF00912">
    <property type="entry name" value="Transgly"/>
    <property type="match status" value="1"/>
</dbReference>
<evidence type="ECO:0000313" key="30">
    <source>
        <dbReference type="EMBL" id="MDO7786668.1"/>
    </source>
</evidence>
<evidence type="ECO:0000259" key="29">
    <source>
        <dbReference type="Pfam" id="PF00912"/>
    </source>
</evidence>
<evidence type="ECO:0000256" key="13">
    <source>
        <dbReference type="ARBA" id="ARBA00022692"/>
    </source>
</evidence>
<accession>A0AAW7ZAD2</accession>
<dbReference type="NCBIfam" id="TIGR02074">
    <property type="entry name" value="PBP_1a_fam"/>
    <property type="match status" value="1"/>
</dbReference>
<evidence type="ECO:0000256" key="8">
    <source>
        <dbReference type="ARBA" id="ARBA00022475"/>
    </source>
</evidence>
<evidence type="ECO:0000259" key="28">
    <source>
        <dbReference type="Pfam" id="PF00905"/>
    </source>
</evidence>
<dbReference type="InterPro" id="IPR036950">
    <property type="entry name" value="PBP_transglycosylase"/>
</dbReference>
<dbReference type="InterPro" id="IPR012338">
    <property type="entry name" value="Beta-lactam/transpept-like"/>
</dbReference>
<keyword evidence="21" id="KW-0511">Multifunctional enzyme</keyword>
<keyword evidence="20" id="KW-0046">Antibiotic resistance</keyword>
<dbReference type="InterPro" id="IPR001460">
    <property type="entry name" value="PCN-bd_Tpept"/>
</dbReference>
<dbReference type="InterPro" id="IPR050396">
    <property type="entry name" value="Glycosyltr_51/Transpeptidase"/>
</dbReference>
<evidence type="ECO:0000256" key="25">
    <source>
        <dbReference type="ARBA" id="ARBA00049902"/>
    </source>
</evidence>
<feature type="compositionally biased region" description="Polar residues" evidence="27">
    <location>
        <begin position="776"/>
        <end position="786"/>
    </location>
</feature>
<dbReference type="RefSeq" id="WP_304541742.1">
    <property type="nucleotide sequence ID" value="NZ_JARPTC010000007.1"/>
</dbReference>
<evidence type="ECO:0000256" key="3">
    <source>
        <dbReference type="ARBA" id="ARBA00004752"/>
    </source>
</evidence>
<evidence type="ECO:0000256" key="12">
    <source>
        <dbReference type="ARBA" id="ARBA00022679"/>
    </source>
</evidence>
<keyword evidence="11" id="KW-0328">Glycosyltransferase</keyword>
<evidence type="ECO:0000256" key="6">
    <source>
        <dbReference type="ARBA" id="ARBA00012448"/>
    </source>
</evidence>
<dbReference type="EC" id="3.4.16.4" evidence="6"/>
<keyword evidence="31" id="KW-1185">Reference proteome</keyword>
<dbReference type="PANTHER" id="PTHR32282">
    <property type="entry name" value="BINDING PROTEIN TRANSPEPTIDASE, PUTATIVE-RELATED"/>
    <property type="match status" value="1"/>
</dbReference>
<dbReference type="Pfam" id="PF00905">
    <property type="entry name" value="Transpeptidase"/>
    <property type="match status" value="1"/>
</dbReference>
<evidence type="ECO:0000256" key="22">
    <source>
        <dbReference type="ARBA" id="ARBA00023316"/>
    </source>
</evidence>
<comment type="similarity">
    <text evidence="5">In the N-terminal section; belongs to the glycosyltransferase 51 family.</text>
</comment>
<keyword evidence="8" id="KW-1003">Cell membrane</keyword>
<comment type="catalytic activity">
    <reaction evidence="23">
        <text>Preferential cleavage: (Ac)2-L-Lys-D-Ala-|-D-Ala. Also transpeptidation of peptidyl-alanyl moieties that are N-acyl substituents of D-alanine.</text>
        <dbReference type="EC" id="3.4.16.4"/>
    </reaction>
</comment>
<protein>
    <recommendedName>
        <fullName evidence="7">Penicillin-binding protein 1A</fullName>
        <ecNumber evidence="24">2.4.99.28</ecNumber>
        <ecNumber evidence="6">3.4.16.4</ecNumber>
    </recommendedName>
</protein>
<sequence length="818" mass="89563">MAKRKSRRLRPGRLIILITALCVLLGGFISVGYVAYAVSDMPAWNPDALESMVPTTIYDKDGNFVTRIGTENREPIKLAEVPEEIRDAFLATEDDRFYDHYGINLRSLGRAIYKNVLAGGIREGFSTITMQLVKLSYLSPERTPKRKIQEIILTLQMERHFTKDEIFEMYLNKIYYGQGAYGIQSAAQTYLGKDLKTDTITLEEAAFLAGLPQAPSSYSSYLDNAESTDTQKEADAQKDELKEAQEQQYQKQYERALNRRNTVLLRMKEAGKISEEQRLAAAEKPLPSVENMRASSYPYPFFVDYVTEKLVQMYGADMVYQGGLKVYTTLDPKVQKTAEIAMANPKNFPSGFKPDSNGLPQPQGAAVFMEPGTGYLRAIVGGREHKQQRQLNRATQYQVLADGRKIGRQPGSSIKPIVAYAPAIELLGKSPASVVDDIPTSFGSYSPKNSDGSFKGLITLRTALTHSVNIVAIKLLNEVGLDQAVKFANGLGITTLDSKNDGLAMALGGVSTGVVPLDMVGAYGTFANRGIYVKPHAITKVERFDGTVLDEFKPEQSQAMKATTAYLVTDMLTSAVQSGTGANANLGARPVAGKTGTTDLGKDVWFVGYTPELVGAVWIGHDTPAKMDRTFGGMFPAAIWREVMSKSLADVPVRPFTKPAGIVNATVDNKSGLLPGTYTPPEHMVTDLFAEGTVPTETDNLHQYMDICATTGDLPNDFCTDRITKVVVKLPYTVPSNVADFAIRAPQTTCTLHNAYGIDPEQAEKYQLSPPPDVDNPSTPTTNPDNGNGWLPPGTTGLNDASDDRNTIRRSANNRNRQ</sequence>
<keyword evidence="12" id="KW-0808">Transferase</keyword>
<dbReference type="SUPFAM" id="SSF56601">
    <property type="entry name" value="beta-lactamase/transpeptidase-like"/>
    <property type="match status" value="1"/>
</dbReference>
<gene>
    <name evidence="30" type="ORF">P6N53_05455</name>
</gene>
<evidence type="ECO:0000256" key="14">
    <source>
        <dbReference type="ARBA" id="ARBA00022801"/>
    </source>
</evidence>
<feature type="domain" description="Glycosyl transferase family 51" evidence="29">
    <location>
        <begin position="62"/>
        <end position="231"/>
    </location>
</feature>
<comment type="subcellular location">
    <subcellularLocation>
        <location evidence="2">Cell membrane</location>
        <topology evidence="2">Single-pass type II membrane protein</topology>
    </subcellularLocation>
</comment>
<evidence type="ECO:0000256" key="26">
    <source>
        <dbReference type="ARBA" id="ARBA00060592"/>
    </source>
</evidence>
<dbReference type="PANTHER" id="PTHR32282:SF33">
    <property type="entry name" value="PEPTIDOGLYCAN GLYCOSYLTRANSFERASE"/>
    <property type="match status" value="1"/>
</dbReference>
<comment type="similarity">
    <text evidence="4">In the C-terminal section; belongs to the transpeptidase family.</text>
</comment>
<organism evidence="30 31">
    <name type="scientific">Desulforamulus aquiferis</name>
    <dbReference type="NCBI Taxonomy" id="1397668"/>
    <lineage>
        <taxon>Bacteria</taxon>
        <taxon>Bacillati</taxon>
        <taxon>Bacillota</taxon>
        <taxon>Clostridia</taxon>
        <taxon>Eubacteriales</taxon>
        <taxon>Peptococcaceae</taxon>
        <taxon>Desulforamulus</taxon>
    </lineage>
</organism>
<comment type="caution">
    <text evidence="30">The sequence shown here is derived from an EMBL/GenBank/DDBJ whole genome shotgun (WGS) entry which is preliminary data.</text>
</comment>
<keyword evidence="22" id="KW-0961">Cell wall biogenesis/degradation</keyword>
<evidence type="ECO:0000256" key="7">
    <source>
        <dbReference type="ARBA" id="ARBA00018638"/>
    </source>
</evidence>
<evidence type="ECO:0000256" key="24">
    <source>
        <dbReference type="ARBA" id="ARBA00044770"/>
    </source>
</evidence>
<dbReference type="EC" id="2.4.99.28" evidence="24"/>
<evidence type="ECO:0000256" key="9">
    <source>
        <dbReference type="ARBA" id="ARBA00022645"/>
    </source>
</evidence>
<comment type="function">
    <text evidence="1">Cell wall formation. Synthesis of cross-linked peptidoglycan from the lipid intermediates. The enzyme has a penicillin-insensitive transglycosylase N-terminal domain (formation of linear glycan strands) and a penicillin-sensitive transpeptidase C-terminal domain (cross-linking of the peptide subunits).</text>
</comment>
<comment type="catalytic activity">
    <reaction evidence="25">
        <text>[GlcNAc-(1-&gt;4)-Mur2Ac(oyl-L-Ala-gamma-D-Glu-L-Lys-D-Ala-D-Ala)](n)-di-trans,octa-cis-undecaprenyl diphosphate + beta-D-GlcNAc-(1-&gt;4)-Mur2Ac(oyl-L-Ala-gamma-D-Glu-L-Lys-D-Ala-D-Ala)-di-trans,octa-cis-undecaprenyl diphosphate = [GlcNAc-(1-&gt;4)-Mur2Ac(oyl-L-Ala-gamma-D-Glu-L-Lys-D-Ala-D-Ala)](n+1)-di-trans,octa-cis-undecaprenyl diphosphate + di-trans,octa-cis-undecaprenyl diphosphate + H(+)</text>
        <dbReference type="Rhea" id="RHEA:23708"/>
        <dbReference type="Rhea" id="RHEA-COMP:9602"/>
        <dbReference type="Rhea" id="RHEA-COMP:9603"/>
        <dbReference type="ChEBI" id="CHEBI:15378"/>
        <dbReference type="ChEBI" id="CHEBI:58405"/>
        <dbReference type="ChEBI" id="CHEBI:60033"/>
        <dbReference type="ChEBI" id="CHEBI:78435"/>
        <dbReference type="EC" id="2.4.99.28"/>
    </reaction>
</comment>
<dbReference type="FunFam" id="1.10.3810.10:FF:000001">
    <property type="entry name" value="Penicillin-binding protein 1A"/>
    <property type="match status" value="1"/>
</dbReference>
<dbReference type="Gene3D" id="3.40.710.10">
    <property type="entry name" value="DD-peptidase/beta-lactamase superfamily"/>
    <property type="match status" value="1"/>
</dbReference>
<dbReference type="GO" id="GO:0008658">
    <property type="term" value="F:penicillin binding"/>
    <property type="evidence" value="ECO:0007669"/>
    <property type="project" value="InterPro"/>
</dbReference>
<keyword evidence="9" id="KW-0121">Carboxypeptidase</keyword>
<feature type="compositionally biased region" description="Polar residues" evidence="27">
    <location>
        <begin position="219"/>
        <end position="228"/>
    </location>
</feature>
<evidence type="ECO:0000256" key="17">
    <source>
        <dbReference type="ARBA" id="ARBA00022984"/>
    </source>
</evidence>
<keyword evidence="18" id="KW-1133">Transmembrane helix</keyword>
<reference evidence="30" key="2">
    <citation type="submission" date="2023-03" db="EMBL/GenBank/DDBJ databases">
        <authorList>
            <person name="Zhang Z."/>
        </authorList>
    </citation>
    <scope>NUCLEOTIDE SEQUENCE</scope>
    <source>
        <strain evidence="30">DSA</strain>
    </source>
</reference>
<dbReference type="InterPro" id="IPR023346">
    <property type="entry name" value="Lysozyme-like_dom_sf"/>
</dbReference>
<dbReference type="GO" id="GO:0009252">
    <property type="term" value="P:peptidoglycan biosynthetic process"/>
    <property type="evidence" value="ECO:0007669"/>
    <property type="project" value="UniProtKB-KW"/>
</dbReference>
<feature type="region of interest" description="Disordered" evidence="27">
    <location>
        <begin position="219"/>
        <end position="247"/>
    </location>
</feature>
<evidence type="ECO:0000256" key="18">
    <source>
        <dbReference type="ARBA" id="ARBA00022989"/>
    </source>
</evidence>
<feature type="compositionally biased region" description="Polar residues" evidence="27">
    <location>
        <begin position="809"/>
        <end position="818"/>
    </location>
</feature>
<keyword evidence="19" id="KW-0472">Membrane</keyword>
<comment type="pathway">
    <text evidence="26">Glycan biosynthesis.</text>
</comment>
<evidence type="ECO:0000256" key="2">
    <source>
        <dbReference type="ARBA" id="ARBA00004401"/>
    </source>
</evidence>
<dbReference type="GO" id="GO:0009002">
    <property type="term" value="F:serine-type D-Ala-D-Ala carboxypeptidase activity"/>
    <property type="evidence" value="ECO:0007669"/>
    <property type="project" value="UniProtKB-EC"/>
</dbReference>
<comment type="pathway">
    <text evidence="3">Cell wall biogenesis; peptidoglycan biosynthesis.</text>
</comment>
<evidence type="ECO:0000256" key="11">
    <source>
        <dbReference type="ARBA" id="ARBA00022676"/>
    </source>
</evidence>
<dbReference type="GO" id="GO:0008360">
    <property type="term" value="P:regulation of cell shape"/>
    <property type="evidence" value="ECO:0007669"/>
    <property type="project" value="UniProtKB-KW"/>
</dbReference>
<dbReference type="GO" id="GO:0006508">
    <property type="term" value="P:proteolysis"/>
    <property type="evidence" value="ECO:0007669"/>
    <property type="project" value="UniProtKB-KW"/>
</dbReference>
<keyword evidence="17" id="KW-0573">Peptidoglycan synthesis</keyword>
<dbReference type="Proteomes" id="UP001172911">
    <property type="component" value="Unassembled WGS sequence"/>
</dbReference>
<feature type="region of interest" description="Disordered" evidence="27">
    <location>
        <begin position="765"/>
        <end position="818"/>
    </location>
</feature>
<feature type="compositionally biased region" description="Basic and acidic residues" evidence="27">
    <location>
        <begin position="229"/>
        <end position="245"/>
    </location>
</feature>
<feature type="domain" description="Penicillin-binding protein transpeptidase" evidence="28">
    <location>
        <begin position="364"/>
        <end position="644"/>
    </location>
</feature>
<keyword evidence="13" id="KW-0812">Transmembrane</keyword>
<keyword evidence="10" id="KW-0645">Protease</keyword>
<evidence type="ECO:0000256" key="19">
    <source>
        <dbReference type="ARBA" id="ARBA00023136"/>
    </source>
</evidence>
<reference evidence="30" key="1">
    <citation type="journal article" date="2023" name="J. Hazard. Mater.">
        <title>Anaerobic biodegradation of pyrene and benzo[a]pyrene by a new sulfate-reducing Desulforamulus aquiferis strain DSA.</title>
        <authorList>
            <person name="Zhang Z."/>
            <person name="Sun J."/>
            <person name="Gong X."/>
            <person name="Wang C."/>
            <person name="Wang H."/>
        </authorList>
    </citation>
    <scope>NUCLEOTIDE SEQUENCE</scope>
    <source>
        <strain evidence="30">DSA</strain>
    </source>
</reference>
<dbReference type="EMBL" id="JARPTC010000007">
    <property type="protein sequence ID" value="MDO7786668.1"/>
    <property type="molecule type" value="Genomic_DNA"/>
</dbReference>
<evidence type="ECO:0000256" key="5">
    <source>
        <dbReference type="ARBA" id="ARBA00007739"/>
    </source>
</evidence>
<evidence type="ECO:0000256" key="21">
    <source>
        <dbReference type="ARBA" id="ARBA00023268"/>
    </source>
</evidence>
<evidence type="ECO:0000313" key="31">
    <source>
        <dbReference type="Proteomes" id="UP001172911"/>
    </source>
</evidence>
<dbReference type="AlphaFoldDB" id="A0AAW7ZAD2"/>